<comment type="caution">
    <text evidence="2">The sequence shown here is derived from an EMBL/GenBank/DDBJ whole genome shotgun (WGS) entry which is preliminary data.</text>
</comment>
<dbReference type="Pfam" id="PF13460">
    <property type="entry name" value="NAD_binding_10"/>
    <property type="match status" value="1"/>
</dbReference>
<dbReference type="PANTHER" id="PTHR12126:SF11">
    <property type="entry name" value="NADH DEHYDROGENASE [UBIQUINONE] 1 ALPHA SUBCOMPLEX SUBUNIT 9, MITOCHONDRIAL"/>
    <property type="match status" value="1"/>
</dbReference>
<name>A0A9W6VI63_9PSEU</name>
<evidence type="ECO:0000313" key="3">
    <source>
        <dbReference type="Proteomes" id="UP001165136"/>
    </source>
</evidence>
<dbReference type="SUPFAM" id="SSF51735">
    <property type="entry name" value="NAD(P)-binding Rossmann-fold domains"/>
    <property type="match status" value="1"/>
</dbReference>
<organism evidence="2 3">
    <name type="scientific">Amycolatopsis taiwanensis</name>
    <dbReference type="NCBI Taxonomy" id="342230"/>
    <lineage>
        <taxon>Bacteria</taxon>
        <taxon>Bacillati</taxon>
        <taxon>Actinomycetota</taxon>
        <taxon>Actinomycetes</taxon>
        <taxon>Pseudonocardiales</taxon>
        <taxon>Pseudonocardiaceae</taxon>
        <taxon>Amycolatopsis</taxon>
    </lineage>
</organism>
<dbReference type="RefSeq" id="WP_052372955.1">
    <property type="nucleotide sequence ID" value="NZ_BSTI01000010.1"/>
</dbReference>
<dbReference type="EMBL" id="BSTI01000010">
    <property type="protein sequence ID" value="GLY68107.1"/>
    <property type="molecule type" value="Genomic_DNA"/>
</dbReference>
<accession>A0A9W6VI63</accession>
<dbReference type="Gene3D" id="3.40.50.720">
    <property type="entry name" value="NAD(P)-binding Rossmann-like Domain"/>
    <property type="match status" value="1"/>
</dbReference>
<dbReference type="InterPro" id="IPR036291">
    <property type="entry name" value="NAD(P)-bd_dom_sf"/>
</dbReference>
<feature type="domain" description="NAD(P)-binding" evidence="1">
    <location>
        <begin position="7"/>
        <end position="192"/>
    </location>
</feature>
<protein>
    <submittedName>
        <fullName evidence="2">3-beta hydroxysteroid dehydrogenase</fullName>
    </submittedName>
</protein>
<keyword evidence="3" id="KW-1185">Reference proteome</keyword>
<dbReference type="Proteomes" id="UP001165136">
    <property type="component" value="Unassembled WGS sequence"/>
</dbReference>
<dbReference type="InterPro" id="IPR051207">
    <property type="entry name" value="ComplexI_NDUFA9_subunit"/>
</dbReference>
<proteinExistence type="predicted"/>
<dbReference type="AlphaFoldDB" id="A0A9W6VI63"/>
<sequence>MKVLVAGSTGYLGRHVVRELHARGHRVRALARTPDKLAPLRDAVDEIHVADATDPDALDGCCEGVDAVFSSVGLMGKSGKLTCWDVDYAANRNLLDQAGRAGVEKFVYTSVLRAPGLERTQLVRAKRAFEDELKRSGMPHTILYPNGFFSDMNEFLDMARRGRAYVFGTGGLRINPIDGADVADAAANALVHDADAIDLGGPDILTHEQIAREAFRALGTRPRITHLPLWTIKTALFLLRRLTPLRTHQLAEFPLTVLTQDVLAPTIGHRRLADHFTERVIPRGGDGIARWRNDRAKN</sequence>
<evidence type="ECO:0000259" key="1">
    <source>
        <dbReference type="Pfam" id="PF13460"/>
    </source>
</evidence>
<reference evidence="2" key="1">
    <citation type="submission" date="2023-03" db="EMBL/GenBank/DDBJ databases">
        <title>Amycolatopsis taiwanensis NBRC 103393.</title>
        <authorList>
            <person name="Ichikawa N."/>
            <person name="Sato H."/>
            <person name="Tonouchi N."/>
        </authorList>
    </citation>
    <scope>NUCLEOTIDE SEQUENCE</scope>
    <source>
        <strain evidence="2">NBRC 103393</strain>
    </source>
</reference>
<gene>
    <name evidence="2" type="ORF">Atai01_47260</name>
</gene>
<dbReference type="GO" id="GO:0044877">
    <property type="term" value="F:protein-containing complex binding"/>
    <property type="evidence" value="ECO:0007669"/>
    <property type="project" value="TreeGrafter"/>
</dbReference>
<evidence type="ECO:0000313" key="2">
    <source>
        <dbReference type="EMBL" id="GLY68107.1"/>
    </source>
</evidence>
<dbReference type="InterPro" id="IPR016040">
    <property type="entry name" value="NAD(P)-bd_dom"/>
</dbReference>
<dbReference type="CDD" id="cd05243">
    <property type="entry name" value="SDR_a5"/>
    <property type="match status" value="1"/>
</dbReference>
<dbReference type="PANTHER" id="PTHR12126">
    <property type="entry name" value="NADH-UBIQUINONE OXIDOREDUCTASE 39 KDA SUBUNIT-RELATED"/>
    <property type="match status" value="1"/>
</dbReference>